<accession>A0ABW2GT23</accession>
<dbReference type="EMBL" id="JBHTAC010000009">
    <property type="protein sequence ID" value="MFC7243121.1"/>
    <property type="molecule type" value="Genomic_DNA"/>
</dbReference>
<comment type="caution">
    <text evidence="2">The sequence shown here is derived from an EMBL/GenBank/DDBJ whole genome shotgun (WGS) entry which is preliminary data.</text>
</comment>
<gene>
    <name evidence="2" type="ORF">ACFQO7_11600</name>
</gene>
<keyword evidence="3" id="KW-1185">Reference proteome</keyword>
<evidence type="ECO:0000313" key="3">
    <source>
        <dbReference type="Proteomes" id="UP001596392"/>
    </source>
</evidence>
<dbReference type="RefSeq" id="WP_376806366.1">
    <property type="nucleotide sequence ID" value="NZ_JBHTAC010000009.1"/>
</dbReference>
<sequence>MEFEQFDRLVEPLRARAATFDVDGFKLIEGRTAAPEEIAEAERALGATLPAQYKMFMERYGGGMFGFVDLLPVRAARSGKDSDNIVTVSRAEFPDGSAVALAPVGTGDFWGFPVEHGRCRGEVWFYYHDDDEPTPVAEDFLEFVAQHGIRAGRD</sequence>
<evidence type="ECO:0000259" key="1">
    <source>
        <dbReference type="SMART" id="SM00860"/>
    </source>
</evidence>
<dbReference type="SMART" id="SM00860">
    <property type="entry name" value="SMI1_KNR4"/>
    <property type="match status" value="1"/>
</dbReference>
<dbReference type="Gene3D" id="3.40.1580.10">
    <property type="entry name" value="SMI1/KNR4-like"/>
    <property type="match status" value="1"/>
</dbReference>
<evidence type="ECO:0000313" key="2">
    <source>
        <dbReference type="EMBL" id="MFC7243121.1"/>
    </source>
</evidence>
<reference evidence="3" key="1">
    <citation type="journal article" date="2019" name="Int. J. Syst. Evol. Microbiol.">
        <title>The Global Catalogue of Microorganisms (GCM) 10K type strain sequencing project: providing services to taxonomists for standard genome sequencing and annotation.</title>
        <authorList>
            <consortium name="The Broad Institute Genomics Platform"/>
            <consortium name="The Broad Institute Genome Sequencing Center for Infectious Disease"/>
            <person name="Wu L."/>
            <person name="Ma J."/>
        </authorList>
    </citation>
    <scope>NUCLEOTIDE SEQUENCE [LARGE SCALE GENOMIC DNA]</scope>
    <source>
        <strain evidence="3">CGMCC 1.9106</strain>
    </source>
</reference>
<protein>
    <submittedName>
        <fullName evidence="2">SMI1/KNR4 family protein</fullName>
    </submittedName>
</protein>
<organism evidence="2 3">
    <name type="scientific">Catellatospora aurea</name>
    <dbReference type="NCBI Taxonomy" id="1337874"/>
    <lineage>
        <taxon>Bacteria</taxon>
        <taxon>Bacillati</taxon>
        <taxon>Actinomycetota</taxon>
        <taxon>Actinomycetes</taxon>
        <taxon>Micromonosporales</taxon>
        <taxon>Micromonosporaceae</taxon>
        <taxon>Catellatospora</taxon>
    </lineage>
</organism>
<dbReference type="InterPro" id="IPR037883">
    <property type="entry name" value="Knr4/Smi1-like_sf"/>
</dbReference>
<dbReference type="Proteomes" id="UP001596392">
    <property type="component" value="Unassembled WGS sequence"/>
</dbReference>
<dbReference type="SUPFAM" id="SSF160631">
    <property type="entry name" value="SMI1/KNR4-like"/>
    <property type="match status" value="1"/>
</dbReference>
<name>A0ABW2GT23_9ACTN</name>
<dbReference type="Pfam" id="PF09346">
    <property type="entry name" value="SMI1_KNR4"/>
    <property type="match status" value="1"/>
</dbReference>
<feature type="domain" description="Knr4/Smi1-like" evidence="1">
    <location>
        <begin position="32"/>
        <end position="146"/>
    </location>
</feature>
<dbReference type="InterPro" id="IPR018958">
    <property type="entry name" value="Knr4/Smi1-like_dom"/>
</dbReference>
<proteinExistence type="predicted"/>